<dbReference type="InterPro" id="IPR001849">
    <property type="entry name" value="PH_domain"/>
</dbReference>
<dbReference type="SMART" id="SM00139">
    <property type="entry name" value="MyTH4"/>
    <property type="match status" value="1"/>
</dbReference>
<dbReference type="InterPro" id="IPR019749">
    <property type="entry name" value="Band_41_domain"/>
</dbReference>
<keyword evidence="3" id="KW-0963">Cytoplasm</keyword>
<feature type="domain" description="Myosin motor" evidence="15">
    <location>
        <begin position="42"/>
        <end position="712"/>
    </location>
</feature>
<dbReference type="Ensembl" id="ENSCPIT00010009899.1">
    <property type="protein sequence ID" value="ENSCPIP00010008365.1"/>
    <property type="gene ID" value="ENSCPIG00010006496.1"/>
</dbReference>
<dbReference type="Gene3D" id="3.40.850.10">
    <property type="entry name" value="Kinesin motor domain"/>
    <property type="match status" value="1"/>
</dbReference>
<evidence type="ECO:0000256" key="5">
    <source>
        <dbReference type="ARBA" id="ARBA00022840"/>
    </source>
</evidence>
<evidence type="ECO:0000256" key="8">
    <source>
        <dbReference type="ARBA" id="ARBA00023203"/>
    </source>
</evidence>
<dbReference type="CDD" id="cd17206">
    <property type="entry name" value="FERM_F1_Myosin-X"/>
    <property type="match status" value="1"/>
</dbReference>
<dbReference type="SUPFAM" id="SSF50729">
    <property type="entry name" value="PH domain-like"/>
    <property type="match status" value="5"/>
</dbReference>
<evidence type="ECO:0000259" key="15">
    <source>
        <dbReference type="PROSITE" id="PS51456"/>
    </source>
</evidence>
<dbReference type="PROSITE" id="PS50003">
    <property type="entry name" value="PH_DOMAIN"/>
    <property type="match status" value="2"/>
</dbReference>
<evidence type="ECO:0000256" key="3">
    <source>
        <dbReference type="ARBA" id="ARBA00022490"/>
    </source>
</evidence>
<evidence type="ECO:0000256" key="10">
    <source>
        <dbReference type="SAM" id="Coils"/>
    </source>
</evidence>
<dbReference type="Gene3D" id="6.20.240.20">
    <property type="match status" value="1"/>
</dbReference>
<dbReference type="InterPro" id="IPR041797">
    <property type="entry name" value="MyoX_FERM_C"/>
</dbReference>
<dbReference type="GO" id="GO:0003779">
    <property type="term" value="F:actin binding"/>
    <property type="evidence" value="ECO:0007669"/>
    <property type="project" value="UniProtKB-KW"/>
</dbReference>
<dbReference type="InterPro" id="IPR036961">
    <property type="entry name" value="Kinesin_motor_dom_sf"/>
</dbReference>
<dbReference type="InterPro" id="IPR040640">
    <property type="entry name" value="MyoX_N_SH3"/>
</dbReference>
<name>A0A8C3LD22_CHRPC</name>
<dbReference type="FunFam" id="1.25.40.530:FF:000001">
    <property type="entry name" value="Pleckstrin homology domain-containing family H member 2"/>
    <property type="match status" value="1"/>
</dbReference>
<evidence type="ECO:0000256" key="6">
    <source>
        <dbReference type="ARBA" id="ARBA00023123"/>
    </source>
</evidence>
<dbReference type="Pfam" id="PF18597">
    <property type="entry name" value="SH3_19"/>
    <property type="match status" value="1"/>
</dbReference>
<proteinExistence type="inferred from homology"/>
<dbReference type="Pfam" id="PF00373">
    <property type="entry name" value="FERM_M"/>
    <property type="match status" value="1"/>
</dbReference>
<evidence type="ECO:0000256" key="9">
    <source>
        <dbReference type="PROSITE-ProRule" id="PRU00782"/>
    </source>
</evidence>
<dbReference type="Gene3D" id="2.30.29.30">
    <property type="entry name" value="Pleckstrin-homology domain (PH domain)/Phosphotyrosine-binding domain (PTB)"/>
    <property type="match status" value="4"/>
</dbReference>
<evidence type="ECO:0000256" key="2">
    <source>
        <dbReference type="ARBA" id="ARBA00008314"/>
    </source>
</evidence>
<dbReference type="InterPro" id="IPR000048">
    <property type="entry name" value="IQ_motif_EF-hand-BS"/>
</dbReference>
<keyword evidence="7 9" id="KW-0505">Motor protein</keyword>
<dbReference type="GO" id="GO:0048675">
    <property type="term" value="P:axon extension"/>
    <property type="evidence" value="ECO:0007669"/>
    <property type="project" value="TreeGrafter"/>
</dbReference>
<feature type="region of interest" description="Disordered" evidence="11">
    <location>
        <begin position="967"/>
        <end position="1046"/>
    </location>
</feature>
<evidence type="ECO:0000259" key="14">
    <source>
        <dbReference type="PROSITE" id="PS51016"/>
    </source>
</evidence>
<evidence type="ECO:0000256" key="4">
    <source>
        <dbReference type="ARBA" id="ARBA00022741"/>
    </source>
</evidence>
<dbReference type="Gene3D" id="3.10.20.90">
    <property type="entry name" value="Phosphatidylinositol 3-kinase Catalytic Subunit, Chain A, domain 1"/>
    <property type="match status" value="1"/>
</dbReference>
<dbReference type="Pfam" id="PF00063">
    <property type="entry name" value="Myosin_head"/>
    <property type="match status" value="1"/>
</dbReference>
<dbReference type="InterPro" id="IPR000857">
    <property type="entry name" value="MyTH4_dom"/>
</dbReference>
<feature type="region of interest" description="Actin-binding" evidence="9">
    <location>
        <begin position="592"/>
        <end position="614"/>
    </location>
</feature>
<dbReference type="InterPro" id="IPR038185">
    <property type="entry name" value="MyTH4_dom_sf"/>
</dbReference>
<dbReference type="InterPro" id="IPR051724">
    <property type="entry name" value="Actin_motor_Myosin"/>
</dbReference>
<dbReference type="SMART" id="SM00242">
    <property type="entry name" value="MYSc"/>
    <property type="match status" value="1"/>
</dbReference>
<sequence length="1957" mass="224915">CTVGLCADGNVRFTSDYGTVFQYPKTSLSIEKVLPMHQSSVSGVEDMSMLGDLHEAAILLNLHQRYQQGNIYTNIGSILASVNPYRPIPGLYSVDAIELYRQHRLGELPPHIFATANECYCCLWKHHDSQCVLISGESGAGKTESTKLLLKFLSAMSQTSLGAPAFEKSTHVEEAILESSPILEAFGNAKTVYNNNSSRFGKFIQLHFSQHGHIQGGRVTDCILFFVVHQNPGERNYHIFYALLAGVSGELKESLSLAEPETYRYLSQSGCVNDENLNDGEMFTKVMTAMKVVDFSSEEIRDIFKLLSGTLHLGNVEFMTAGGAQVTTKAGNDLLGLDAFQLSEVLTQRSMILRGEEISSPLTVEQAADSRDSLSMALYSQCFSWLISKINTKIKGRENFKSVGILDIFGFENFQVNRFEQFNINYANEKLQEYFNKHIFSLEQLEYNREGINWEAIDWMDNAECLDLIEKKLGLLALVNEESRFPKGTDNTLLEKLHSQHMSNPYYVKPRVTDHQFGIRHYAGEVLYDVRGFLEKNRDTFRDDILNMLKDSRLDFIYDLFERVCSRCNEETLKMGTQRRRPTVSSQFRDSLHSLMATLSTSNPFFIRCIKPNTEKAPNLFNPDVVLNQLRYSGMLETVKVRRAGFPIRCLFQDFLSRYKMLVKVPSFSDNNKAICARFLQAYDSSKKEWQLGKTKVFLKEALEQKLEKDREEELRKAAVVIRAHVLGYMARSKYRKVLASVVTIQKNYRAYFWKKSLLRLKASAIVLQKHWRGHLARSLYQHLRQQELRRQQEAEERKRREKEEQIRREEEERQWQEEEERRRKREEEEVETVKTEEVEIPLQEEERRQMEEILRLEKEIEKLQQQKEDHMSIICENTRNEINRQREEEIQRLEKEASRVAQEFLELLDFGNLDESVQNLERSLSSEGTLNIDCSLVAPLAEEEVDEGFHADDEVRPTSSLAVVTQQDMKNTESSYSTVSDTLRSNSGEVGEPIYNSPQDVESDYDHDELDGCGDAGSASADPLNGEESLRHSHGTSLDSNRGSLDSFLDSEEEVDVYIDTDEEFCNGRVTIFNGSGPPYFHSYLYMKGGLMNPWRRRWCVLKNEAFMWFRTKQEALKSGWLYKKGGGMSTLSRRNWKRRWFVLRESKLMYFENDSEEKLKGTIDIRRAKEIVDIHEKENALDIVTEDRVYHIVAESPEDASGWFNVLSRVHSATAQQLREMQDEQANPKNAVGTLDVGLIDSVCASDNPDRPNSFVIITANRVIHCNSDTPEEMHHWISLLQKPKGESKVDGQEFLVRGWLHKEVQSSNKVSSLKMKKRWFVLTNTALDYYKSSERTAAKLGTLVLNSLCSVVQPDERVFKDTGYWNIIVHGRKHSYRLYTKLLNEAMRWASAIQGVIDSKVPIETPTQQLIRDIRENSTNLEVVEQTYRRNPILRYTQHPLHSPLLPLPYGDVSVNLQQEKGYSSLQDEAVKIFNSLQEIETVSDPIPIIQGILQTCHDLKPLRDEVYCQLIKQTNHMPHPNSTGNLHHWQLMACMSCTFLPSRGILRYLKFHLRRVKDLFPDSEIDRYAQFISDSLKRTKTREFVPSQEEIQALLTREEMTTTVYCHGGGSCKITINSHTSAGEVVEKLIRGLAMEDSRNMFALFEHNQQVDRAVESRVIVADILAKFESSGDGDLYFKLYCFLDIENVPKDGVEFAFMFEQAHESLIDGHFPAPEDTLQRLAALRLQYLHGDYSKISWSLDGIYPVNRLKSKILHSTKSSGTSSHTLERRRTSFLEGTLKRGFKTGSVKKQKVEEEQMMEMWVKEELSAARASIAQKWTKLQGLSQHQAMVKYMSIVKEWPGYGSTLFDVECKEGGFPNDLWLGVSTENVSVYKRGDPKPLETFQYEHIVFFGAPQPNTFKITVDEREMFFETSQVGEIIKIMKAYINMIVKKRCSVKSATSVDSHASVWTR</sequence>
<evidence type="ECO:0000256" key="1">
    <source>
        <dbReference type="ARBA" id="ARBA00004496"/>
    </source>
</evidence>
<dbReference type="Pfam" id="PF02174">
    <property type="entry name" value="IRS"/>
    <property type="match status" value="1"/>
</dbReference>
<dbReference type="CDD" id="cd13296">
    <property type="entry name" value="PH2_MyoX"/>
    <property type="match status" value="1"/>
</dbReference>
<dbReference type="CDD" id="cd13297">
    <property type="entry name" value="PH3_MyoX-like"/>
    <property type="match status" value="1"/>
</dbReference>
<feature type="coiled-coil region" evidence="10">
    <location>
        <begin position="784"/>
        <end position="904"/>
    </location>
</feature>
<reference evidence="16" key="1">
    <citation type="submission" date="2025-08" db="UniProtKB">
        <authorList>
            <consortium name="Ensembl"/>
        </authorList>
    </citation>
    <scope>IDENTIFICATION</scope>
</reference>
<dbReference type="SUPFAM" id="SSF47031">
    <property type="entry name" value="Second domain of FERM"/>
    <property type="match status" value="1"/>
</dbReference>
<dbReference type="PANTHER" id="PTHR46049">
    <property type="entry name" value="AGAP003327-PA"/>
    <property type="match status" value="1"/>
</dbReference>
<dbReference type="FunFam" id="2.30.29.30:FF:000286">
    <property type="entry name" value="PH-protein kinase domain containing protein"/>
    <property type="match status" value="1"/>
</dbReference>
<keyword evidence="4 9" id="KW-0547">Nucleotide-binding</keyword>
<protein>
    <recommendedName>
        <fullName evidence="18">Myosin X</fullName>
    </recommendedName>
</protein>
<dbReference type="SMART" id="SM00233">
    <property type="entry name" value="PH"/>
    <property type="match status" value="2"/>
</dbReference>
<evidence type="ECO:0000259" key="12">
    <source>
        <dbReference type="PROSITE" id="PS50003"/>
    </source>
</evidence>
<dbReference type="SMART" id="SM00295">
    <property type="entry name" value="B41"/>
    <property type="match status" value="1"/>
</dbReference>
<dbReference type="PRINTS" id="PR00193">
    <property type="entry name" value="MYOSINHEAVY"/>
</dbReference>
<dbReference type="Proteomes" id="UP000694543">
    <property type="component" value="Unplaced"/>
</dbReference>
<dbReference type="Gene3D" id="1.20.58.530">
    <property type="match status" value="1"/>
</dbReference>
<reference evidence="16" key="2">
    <citation type="submission" date="2025-09" db="UniProtKB">
        <authorList>
            <consortium name="Ensembl"/>
        </authorList>
    </citation>
    <scope>IDENTIFICATION</scope>
</reference>
<dbReference type="PROSITE" id="PS50057">
    <property type="entry name" value="FERM_3"/>
    <property type="match status" value="1"/>
</dbReference>
<organism evidence="16 17">
    <name type="scientific">Chrysolophus pictus</name>
    <name type="common">Golden pheasant</name>
    <name type="synonym">Phasianus pictus</name>
    <dbReference type="NCBI Taxonomy" id="9089"/>
    <lineage>
        <taxon>Eukaryota</taxon>
        <taxon>Metazoa</taxon>
        <taxon>Chordata</taxon>
        <taxon>Craniata</taxon>
        <taxon>Vertebrata</taxon>
        <taxon>Euteleostomi</taxon>
        <taxon>Archelosauria</taxon>
        <taxon>Archosauria</taxon>
        <taxon>Dinosauria</taxon>
        <taxon>Saurischia</taxon>
        <taxon>Theropoda</taxon>
        <taxon>Coelurosauria</taxon>
        <taxon>Aves</taxon>
        <taxon>Neognathae</taxon>
        <taxon>Galloanserae</taxon>
        <taxon>Galliformes</taxon>
        <taxon>Phasianidae</taxon>
        <taxon>Phasianinae</taxon>
        <taxon>Chrysolophus</taxon>
    </lineage>
</organism>
<dbReference type="InterPro" id="IPR031971">
    <property type="entry name" value="MYO10_CC"/>
</dbReference>
<dbReference type="Gene3D" id="1.20.120.720">
    <property type="entry name" value="Myosin VI head, motor domain, U50 subdomain"/>
    <property type="match status" value="1"/>
</dbReference>
<dbReference type="GO" id="GO:0003774">
    <property type="term" value="F:cytoskeletal motor activity"/>
    <property type="evidence" value="ECO:0007669"/>
    <property type="project" value="UniProtKB-UniRule"/>
</dbReference>
<evidence type="ECO:0000313" key="17">
    <source>
        <dbReference type="Proteomes" id="UP000694543"/>
    </source>
</evidence>
<dbReference type="Gene3D" id="1.20.80.10">
    <property type="match status" value="1"/>
</dbReference>
<feature type="binding site" evidence="9">
    <location>
        <begin position="136"/>
        <end position="143"/>
    </location>
    <ligand>
        <name>ATP</name>
        <dbReference type="ChEBI" id="CHEBI:30616"/>
    </ligand>
</feature>
<feature type="compositionally biased region" description="Polar residues" evidence="11">
    <location>
        <begin position="1036"/>
        <end position="1045"/>
    </location>
</feature>
<dbReference type="Pfam" id="PF00784">
    <property type="entry name" value="MyTH4"/>
    <property type="match status" value="1"/>
</dbReference>
<dbReference type="SMART" id="SM00015">
    <property type="entry name" value="IQ"/>
    <property type="match status" value="3"/>
</dbReference>
<feature type="domain" description="PH" evidence="12">
    <location>
        <begin position="1296"/>
        <end position="1401"/>
    </location>
</feature>
<evidence type="ECO:0000256" key="11">
    <source>
        <dbReference type="SAM" id="MobiDB-lite"/>
    </source>
</evidence>
<dbReference type="InterPro" id="IPR001609">
    <property type="entry name" value="Myosin_head_motor_dom-like"/>
</dbReference>
<keyword evidence="10" id="KW-0175">Coiled coil</keyword>
<feature type="compositionally biased region" description="Polar residues" evidence="11">
    <location>
        <begin position="967"/>
        <end position="989"/>
    </location>
</feature>
<dbReference type="GO" id="GO:0005737">
    <property type="term" value="C:cytoplasm"/>
    <property type="evidence" value="ECO:0007669"/>
    <property type="project" value="UniProtKB-SubCell"/>
</dbReference>
<evidence type="ECO:0000259" key="13">
    <source>
        <dbReference type="PROSITE" id="PS50057"/>
    </source>
</evidence>
<evidence type="ECO:0008006" key="18">
    <source>
        <dbReference type="Google" id="ProtNLM"/>
    </source>
</evidence>
<dbReference type="Pfam" id="PF00612">
    <property type="entry name" value="IQ"/>
    <property type="match status" value="2"/>
</dbReference>
<feature type="domain" description="PH" evidence="12">
    <location>
        <begin position="1116"/>
        <end position="1214"/>
    </location>
</feature>
<feature type="compositionally biased region" description="Acidic residues" evidence="11">
    <location>
        <begin position="1002"/>
        <end position="1013"/>
    </location>
</feature>
<keyword evidence="5 9" id="KW-0067">ATP-binding</keyword>
<dbReference type="GO" id="GO:0044295">
    <property type="term" value="C:axonal growth cone"/>
    <property type="evidence" value="ECO:0007669"/>
    <property type="project" value="TreeGrafter"/>
</dbReference>
<dbReference type="CDD" id="cd13202">
    <property type="entry name" value="FERM_C_MyoX"/>
    <property type="match status" value="1"/>
</dbReference>
<dbReference type="Gene3D" id="1.10.10.820">
    <property type="match status" value="1"/>
</dbReference>
<comment type="similarity">
    <text evidence="2 9">Belongs to the TRAFAC class myosin-kinesin ATPase superfamily. Myosin family.</text>
</comment>
<dbReference type="CDD" id="cd14473">
    <property type="entry name" value="FERM_B-lobe"/>
    <property type="match status" value="1"/>
</dbReference>
<dbReference type="SUPFAM" id="SSF52540">
    <property type="entry name" value="P-loop containing nucleoside triphosphate hydrolases"/>
    <property type="match status" value="1"/>
</dbReference>
<dbReference type="Pfam" id="PF16735">
    <property type="entry name" value="MYO10_CC"/>
    <property type="match status" value="1"/>
</dbReference>
<dbReference type="FunFam" id="3.40.850.10:FF:000008">
    <property type="entry name" value="Putative unconventional myosin-IXa"/>
    <property type="match status" value="1"/>
</dbReference>
<dbReference type="InterPro" id="IPR014352">
    <property type="entry name" value="FERM/acyl-CoA-bd_prot_sf"/>
</dbReference>
<evidence type="ECO:0000256" key="7">
    <source>
        <dbReference type="ARBA" id="ARBA00023175"/>
    </source>
</evidence>
<dbReference type="InterPro" id="IPR011993">
    <property type="entry name" value="PH-like_dom_sf"/>
</dbReference>
<dbReference type="Pfam" id="PF21989">
    <property type="entry name" value="RA_2"/>
    <property type="match status" value="1"/>
</dbReference>
<dbReference type="Pfam" id="PF00169">
    <property type="entry name" value="PH"/>
    <property type="match status" value="2"/>
</dbReference>
<keyword evidence="17" id="KW-1185">Reference proteome</keyword>
<dbReference type="Gene3D" id="1.20.5.190">
    <property type="match status" value="1"/>
</dbReference>
<dbReference type="Gene3D" id="1.25.40.530">
    <property type="entry name" value="MyTH4 domain"/>
    <property type="match status" value="1"/>
</dbReference>
<dbReference type="InterPro" id="IPR000299">
    <property type="entry name" value="FERM_domain"/>
</dbReference>
<dbReference type="InterPro" id="IPR002404">
    <property type="entry name" value="IRS_PTB"/>
</dbReference>
<evidence type="ECO:0000313" key="16">
    <source>
        <dbReference type="Ensembl" id="ENSCPIP00010008365.1"/>
    </source>
</evidence>
<dbReference type="GO" id="GO:0005524">
    <property type="term" value="F:ATP binding"/>
    <property type="evidence" value="ECO:0007669"/>
    <property type="project" value="UniProtKB-UniRule"/>
</dbReference>
<dbReference type="PANTHER" id="PTHR46049:SF4">
    <property type="entry name" value="UNCONVENTIONAL MYOSIN-X"/>
    <property type="match status" value="1"/>
</dbReference>
<keyword evidence="6 9" id="KW-0518">Myosin</keyword>
<dbReference type="InterPro" id="IPR027417">
    <property type="entry name" value="P-loop_NTPase"/>
</dbReference>
<accession>A0A8C3LD22</accession>
<dbReference type="InterPro" id="IPR035963">
    <property type="entry name" value="FERM_2"/>
</dbReference>
<keyword evidence="8 9" id="KW-0009">Actin-binding</keyword>
<dbReference type="Gene3D" id="1.20.5.170">
    <property type="match status" value="1"/>
</dbReference>
<dbReference type="PROSITE" id="PS51016">
    <property type="entry name" value="MYTH4"/>
    <property type="match status" value="1"/>
</dbReference>
<comment type="subcellular location">
    <subcellularLocation>
        <location evidence="1">Cytoplasm</location>
    </subcellularLocation>
</comment>
<dbReference type="InterPro" id="IPR019748">
    <property type="entry name" value="FERM_central"/>
</dbReference>
<feature type="domain" description="MyTH4" evidence="14">
    <location>
        <begin position="1439"/>
        <end position="1599"/>
    </location>
</feature>
<dbReference type="PROSITE" id="PS50096">
    <property type="entry name" value="IQ"/>
    <property type="match status" value="2"/>
</dbReference>
<feature type="domain" description="FERM" evidence="13">
    <location>
        <begin position="1604"/>
        <end position="1939"/>
    </location>
</feature>
<dbReference type="PROSITE" id="PS51456">
    <property type="entry name" value="MYOSIN_MOTOR"/>
    <property type="match status" value="1"/>
</dbReference>
<dbReference type="FunFam" id="1.10.10.820:FF:000001">
    <property type="entry name" value="Myosin heavy chain"/>
    <property type="match status" value="1"/>
</dbReference>
<dbReference type="GO" id="GO:0016459">
    <property type="term" value="C:myosin complex"/>
    <property type="evidence" value="ECO:0007669"/>
    <property type="project" value="UniProtKB-KW"/>
</dbReference>